<feature type="transmembrane region" description="Helical" evidence="1">
    <location>
        <begin position="988"/>
        <end position="1011"/>
    </location>
</feature>
<reference evidence="2 3" key="2">
    <citation type="journal article" date="2011" name="J. Bacteriol.">
        <title>Complete genome sequence of strain HTCC2503T of Parvularcula bermudensis, the type species of the order "Parvularculales" in the class Alphaproteobacteria.</title>
        <authorList>
            <person name="Oh H.M."/>
            <person name="Kang I."/>
            <person name="Vergin K.L."/>
            <person name="Kang D."/>
            <person name="Rhee K.H."/>
            <person name="Giovannoni S.J."/>
            <person name="Cho J.C."/>
        </authorList>
    </citation>
    <scope>NUCLEOTIDE SEQUENCE [LARGE SCALE GENOMIC DNA]</scope>
    <source>
        <strain evidence="3">ATCC BAA-594 / HTCC2503 / KCTC 12087</strain>
    </source>
</reference>
<feature type="transmembrane region" description="Helical" evidence="1">
    <location>
        <begin position="12"/>
        <end position="30"/>
    </location>
</feature>
<dbReference type="PANTHER" id="PTHR32063:SF18">
    <property type="entry name" value="CATION EFFLUX SYSTEM PROTEIN"/>
    <property type="match status" value="1"/>
</dbReference>
<keyword evidence="1" id="KW-0472">Membrane</keyword>
<feature type="transmembrane region" description="Helical" evidence="1">
    <location>
        <begin position="332"/>
        <end position="352"/>
    </location>
</feature>
<dbReference type="Proteomes" id="UP000001302">
    <property type="component" value="Chromosome"/>
</dbReference>
<gene>
    <name evidence="2" type="ordered locus">PB2503_05047</name>
</gene>
<dbReference type="SUPFAM" id="SSF82866">
    <property type="entry name" value="Multidrug efflux transporter AcrB transmembrane domain"/>
    <property type="match status" value="2"/>
</dbReference>
<dbReference type="SUPFAM" id="SSF82693">
    <property type="entry name" value="Multidrug efflux transporter AcrB pore domain, PN1, PN2, PC1 and PC2 subdomains"/>
    <property type="match status" value="3"/>
</dbReference>
<dbReference type="Gene3D" id="3.30.2090.10">
    <property type="entry name" value="Multidrug efflux transporter AcrB TolC docking domain, DN and DC subdomains"/>
    <property type="match status" value="2"/>
</dbReference>
<dbReference type="KEGG" id="pbr:PB2503_05047"/>
<dbReference type="Gene3D" id="1.20.1640.10">
    <property type="entry name" value="Multidrug efflux transporter AcrB transmembrane domain"/>
    <property type="match status" value="2"/>
</dbReference>
<dbReference type="Gene3D" id="3.30.70.1440">
    <property type="entry name" value="Multidrug efflux transporter AcrB pore domain"/>
    <property type="match status" value="1"/>
</dbReference>
<accession>E0TFR9</accession>
<dbReference type="EMBL" id="CP002156">
    <property type="protein sequence ID" value="ADM09084.1"/>
    <property type="molecule type" value="Genomic_DNA"/>
</dbReference>
<protein>
    <submittedName>
        <fullName evidence="2">Uncharacterized protein</fullName>
    </submittedName>
</protein>
<dbReference type="Pfam" id="PF00873">
    <property type="entry name" value="ACR_tran"/>
    <property type="match status" value="1"/>
</dbReference>
<dbReference type="PRINTS" id="PR00702">
    <property type="entry name" value="ACRIFLAVINRP"/>
</dbReference>
<evidence type="ECO:0000313" key="2">
    <source>
        <dbReference type="EMBL" id="ADM09084.1"/>
    </source>
</evidence>
<feature type="transmembrane region" description="Helical" evidence="1">
    <location>
        <begin position="909"/>
        <end position="932"/>
    </location>
</feature>
<dbReference type="STRING" id="314260.PB2503_05047"/>
<dbReference type="GO" id="GO:0005886">
    <property type="term" value="C:plasma membrane"/>
    <property type="evidence" value="ECO:0007669"/>
    <property type="project" value="TreeGrafter"/>
</dbReference>
<dbReference type="AlphaFoldDB" id="E0TFR9"/>
<feature type="transmembrane region" description="Helical" evidence="1">
    <location>
        <begin position="359"/>
        <end position="377"/>
    </location>
</feature>
<sequence length="1034" mass="110276">MKTVLFDHPRALILVILVILVGGIASLLTMPQAEDPKVRDRIGTILTAYPGASALRLERLITEPLEQRLLEVPEIDTLNSVSSGGMSSIWFEFHDHVNDTDQVFGKIRDIIEEVTPDLPVEAGPPRLRHNHVYAYTLLAALIWEGEDAPNPLILKRTAEELRSQLRRVPGTEYTDIHGIGPEQIAVLLNADRAQAHGLSERQVAAALSQADTKIAAGRLYGDYTEFTLEVAGELDTLDRIRQVPIRQGPGGGSLRIGDVADVSRGLATPESEAVFINGHRAVIVGTRLEDGLRVGAWAKTVRQTLTAFENDLSGGVDLKVIFDQSAYTDQRFGALVSNLACGLALVVVVLFFTMGWRPALIVTAAIPLTVLASFIFLDQFGIPIHQMTVVGLIVALGLLVDAAIVMCDSVGQALDEGQPARTAVAASVERLWRPLLSSTLTTALAFLPITLLNGSAGEFVGPIADSVIIAVLASLILALTVVAALAGLFLKPSRTTNHVRKSPFSPLARGFDRLLAMSLSAPRLSLAASLIVPVLGFYGITTLPIQFFPPADRNQFHVQLQLPPQASLLATQEAAMEADRVLREIDRVQSIEWTIGNSVPAFYYNLKMNRDGAQHFAEAIVTLDRLDDMMGVINRTQRRLSEALPSVQVNAMPLMQGAPSDAPFEVRLTGPDLQTLQRLGEDVRLLLSQVPGVTVTTASLAGGVPKLWLAADEDRVQAAGLTLSQLNGDLGDKLFGVAAGAVIEGETSLPVVVRLDDTARRSMDQIRTLSISNSSSQGIGIPLSALTEFELRPSPAQITHYAGERVNTIYAFVHAGSLPGAAVSAFTEAVAEGELSFPPGYGFEMGGDAEARAKAVTSLMSSVGLIVVAAIATVVLSFNSFRLAAIVFAVAALSIGLGMFSLAMGGFPFGFVVIIALMGLVGVAINASIIILSTLQNDPPSAAGDPDAIRRAVYGTARHITSTTLTTSIGFVPLLLSTGGLWPPFSATIAGGILLSTIVSFFFVPACFLLLRRKTSEKPISLPPRPKGLIRADL</sequence>
<dbReference type="Gene3D" id="3.30.70.1320">
    <property type="entry name" value="Multidrug efflux transporter AcrB pore domain like"/>
    <property type="match status" value="1"/>
</dbReference>
<dbReference type="Gene3D" id="3.30.70.1430">
    <property type="entry name" value="Multidrug efflux transporter AcrB pore domain"/>
    <property type="match status" value="2"/>
</dbReference>
<keyword evidence="1" id="KW-1133">Transmembrane helix</keyword>
<keyword evidence="1" id="KW-0812">Transmembrane</keyword>
<dbReference type="eggNOG" id="COG0841">
    <property type="taxonomic scope" value="Bacteria"/>
</dbReference>
<feature type="transmembrane region" description="Helical" evidence="1">
    <location>
        <begin position="524"/>
        <end position="545"/>
    </location>
</feature>
<feature type="transmembrane region" description="Helical" evidence="1">
    <location>
        <begin position="463"/>
        <end position="490"/>
    </location>
</feature>
<feature type="transmembrane region" description="Helical" evidence="1">
    <location>
        <begin position="960"/>
        <end position="982"/>
    </location>
</feature>
<proteinExistence type="predicted"/>
<reference evidence="3" key="1">
    <citation type="submission" date="2010-08" db="EMBL/GenBank/DDBJ databases">
        <title>Genome sequence of Parvularcula bermudensis HTCC2503.</title>
        <authorList>
            <person name="Kang D.-M."/>
            <person name="Oh H.-M."/>
            <person name="Cho J.-C."/>
        </authorList>
    </citation>
    <scope>NUCLEOTIDE SEQUENCE [LARGE SCALE GENOMIC DNA]</scope>
    <source>
        <strain evidence="3">ATCC BAA-594 / HTCC2503 / KCTC 12087</strain>
    </source>
</reference>
<organism evidence="2 3">
    <name type="scientific">Parvularcula bermudensis (strain ATCC BAA-594 / HTCC2503 / KCTC 12087)</name>
    <dbReference type="NCBI Taxonomy" id="314260"/>
    <lineage>
        <taxon>Bacteria</taxon>
        <taxon>Pseudomonadati</taxon>
        <taxon>Pseudomonadota</taxon>
        <taxon>Alphaproteobacteria</taxon>
        <taxon>Parvularculales</taxon>
        <taxon>Parvularculaceae</taxon>
        <taxon>Parvularcula</taxon>
    </lineage>
</organism>
<dbReference type="GO" id="GO:0042910">
    <property type="term" value="F:xenobiotic transmembrane transporter activity"/>
    <property type="evidence" value="ECO:0007669"/>
    <property type="project" value="TreeGrafter"/>
</dbReference>
<dbReference type="HOGENOM" id="CLU_002755_1_2_5"/>
<dbReference type="RefSeq" id="WP_013300058.1">
    <property type="nucleotide sequence ID" value="NC_014414.1"/>
</dbReference>
<dbReference type="SUPFAM" id="SSF82714">
    <property type="entry name" value="Multidrug efflux transporter AcrB TolC docking domain, DN and DC subdomains"/>
    <property type="match status" value="2"/>
</dbReference>
<dbReference type="InterPro" id="IPR001036">
    <property type="entry name" value="Acrflvin-R"/>
</dbReference>
<dbReference type="PANTHER" id="PTHR32063">
    <property type="match status" value="1"/>
</dbReference>
<feature type="transmembrane region" description="Helical" evidence="1">
    <location>
        <begin position="883"/>
        <end position="903"/>
    </location>
</feature>
<dbReference type="OrthoDB" id="9806532at2"/>
<feature type="transmembrane region" description="Helical" evidence="1">
    <location>
        <begin position="389"/>
        <end position="410"/>
    </location>
</feature>
<name>E0TFR9_PARBH</name>
<keyword evidence="3" id="KW-1185">Reference proteome</keyword>
<dbReference type="InterPro" id="IPR027463">
    <property type="entry name" value="AcrB_DN_DC_subdom"/>
</dbReference>
<evidence type="ECO:0000313" key="3">
    <source>
        <dbReference type="Proteomes" id="UP000001302"/>
    </source>
</evidence>
<feature type="transmembrane region" description="Helical" evidence="1">
    <location>
        <begin position="855"/>
        <end position="876"/>
    </location>
</feature>
<evidence type="ECO:0000256" key="1">
    <source>
        <dbReference type="SAM" id="Phobius"/>
    </source>
</evidence>